<evidence type="ECO:0000256" key="12">
    <source>
        <dbReference type="ARBA" id="ARBA00049723"/>
    </source>
</evidence>
<dbReference type="SUPFAM" id="SSF51905">
    <property type="entry name" value="FAD/NAD(P)-binding domain"/>
    <property type="match status" value="1"/>
</dbReference>
<evidence type="ECO:0000259" key="15">
    <source>
        <dbReference type="Pfam" id="PF00732"/>
    </source>
</evidence>
<keyword evidence="5" id="KW-0560">Oxidoreductase</keyword>
<evidence type="ECO:0000256" key="6">
    <source>
        <dbReference type="ARBA" id="ARBA00023098"/>
    </source>
</evidence>
<dbReference type="GO" id="GO:0004769">
    <property type="term" value="F:steroid Delta-isomerase activity"/>
    <property type="evidence" value="ECO:0007669"/>
    <property type="project" value="UniProtKB-EC"/>
</dbReference>
<feature type="domain" description="Glucose-methanol-choline oxidoreductase C-terminal" evidence="16">
    <location>
        <begin position="439"/>
        <end position="493"/>
    </location>
</feature>
<name>A0A6J6IES3_9ZZZZ</name>
<evidence type="ECO:0000256" key="10">
    <source>
        <dbReference type="ARBA" id="ARBA00038856"/>
    </source>
</evidence>
<keyword evidence="8" id="KW-0753">Steroid metabolism</keyword>
<evidence type="ECO:0000256" key="7">
    <source>
        <dbReference type="ARBA" id="ARBA00023166"/>
    </source>
</evidence>
<evidence type="ECO:0000256" key="4">
    <source>
        <dbReference type="ARBA" id="ARBA00022827"/>
    </source>
</evidence>
<evidence type="ECO:0000259" key="16">
    <source>
        <dbReference type="Pfam" id="PF05199"/>
    </source>
</evidence>
<dbReference type="InterPro" id="IPR000172">
    <property type="entry name" value="GMC_OxRdtase_N"/>
</dbReference>
<evidence type="ECO:0000256" key="14">
    <source>
        <dbReference type="ARBA" id="ARBA00049778"/>
    </source>
</evidence>
<comment type="cofactor">
    <cofactor evidence="1">
        <name>FAD</name>
        <dbReference type="ChEBI" id="CHEBI:57692"/>
    </cofactor>
</comment>
<sequence length="537" mass="58131">MRLTEKGYRVLVLEAGARFEDNQFAKNSFDLKRFLFFPKLGLLGIQRIDLLKNVLVMSGAGVGGGSLVYANTLYRPPATFYKTGSWAQIADWQTLLAPYYSLAEKMLGVKVNPFFSPADLVLKKVAEGRGVGEGFQMAPLGVYFADKEGKHSKDPYFGGKGPARTSCINCGECMTGCRHGAKNTLVKNYLYLAENAGAEVWDLTTVNHIQEQTSGGFELNLARTAISGKKRPPTITATQVIVAAGALGTAKLLQKTKSRGGLKNLSETLGELSRTNSESLLGVVAKKDEHDFHKGAAITSSIFPTSDTHIEPVRYGKGSGFMGIMQTVIASGPNGEAPNFKSLVKVTFKNIFRLPNFYNLRTWPERTLILLVMQSRDNSLTTFLKRSIFFGKKLTSRQGYGEVNPSWVPVGHEVAKDIANEINGTAGAVVGEPFGIPMTAHFLGGAVIGADAKSGVVDPYLRAFGVPGLHIWCGSTLSANPGVNPSLSITAQAEWAAAHWPNIGEADARPPLGYRFAQIRPIEPKFPVLPKSFKPSK</sequence>
<dbReference type="Pfam" id="PF00732">
    <property type="entry name" value="GMC_oxred_N"/>
    <property type="match status" value="1"/>
</dbReference>
<dbReference type="GO" id="GO:0008203">
    <property type="term" value="P:cholesterol metabolic process"/>
    <property type="evidence" value="ECO:0007669"/>
    <property type="project" value="UniProtKB-KW"/>
</dbReference>
<evidence type="ECO:0000256" key="8">
    <source>
        <dbReference type="ARBA" id="ARBA00023221"/>
    </source>
</evidence>
<keyword evidence="7" id="KW-1207">Sterol metabolism</keyword>
<dbReference type="AlphaFoldDB" id="A0A6J6IES3"/>
<feature type="domain" description="Glucose-methanol-choline oxidoreductase N-terminal" evidence="15">
    <location>
        <begin position="166"/>
        <end position="255"/>
    </location>
</feature>
<dbReference type="Pfam" id="PF05199">
    <property type="entry name" value="GMC_oxred_C"/>
    <property type="match status" value="1"/>
</dbReference>
<evidence type="ECO:0000256" key="13">
    <source>
        <dbReference type="ARBA" id="ARBA00049744"/>
    </source>
</evidence>
<dbReference type="PANTHER" id="PTHR47470:SF1">
    <property type="entry name" value="FAD-DEPENDENT OXIDOREDUCTASE 2 FAD BINDING DOMAIN-CONTAINING PROTEIN"/>
    <property type="match status" value="1"/>
</dbReference>
<evidence type="ECO:0000256" key="5">
    <source>
        <dbReference type="ARBA" id="ARBA00023002"/>
    </source>
</evidence>
<dbReference type="GO" id="GO:0016995">
    <property type="term" value="F:cholesterol oxidase activity"/>
    <property type="evidence" value="ECO:0007669"/>
    <property type="project" value="UniProtKB-EC"/>
</dbReference>
<comment type="pathway">
    <text evidence="11">Steroid metabolism; cholesterol degradation.</text>
</comment>
<evidence type="ECO:0000256" key="9">
    <source>
        <dbReference type="ARBA" id="ARBA00023235"/>
    </source>
</evidence>
<evidence type="ECO:0000313" key="17">
    <source>
        <dbReference type="EMBL" id="CAB4622905.1"/>
    </source>
</evidence>
<dbReference type="Gene3D" id="3.50.50.60">
    <property type="entry name" value="FAD/NAD(P)-binding domain"/>
    <property type="match status" value="3"/>
</dbReference>
<dbReference type="EC" id="1.1.3.6" evidence="12"/>
<proteinExistence type="predicted"/>
<dbReference type="InterPro" id="IPR007867">
    <property type="entry name" value="GMC_OxRtase_C"/>
</dbReference>
<accession>A0A6J6IES3</accession>
<evidence type="ECO:0000256" key="2">
    <source>
        <dbReference type="ARBA" id="ARBA00022548"/>
    </source>
</evidence>
<keyword evidence="6" id="KW-0443">Lipid metabolism</keyword>
<dbReference type="EC" id="5.3.3.1" evidence="10"/>
<keyword evidence="9" id="KW-0413">Isomerase</keyword>
<dbReference type="InterPro" id="IPR036188">
    <property type="entry name" value="FAD/NAD-bd_sf"/>
</dbReference>
<keyword evidence="2" id="KW-0153">Cholesterol metabolism</keyword>
<dbReference type="GO" id="GO:0050660">
    <property type="term" value="F:flavin adenine dinucleotide binding"/>
    <property type="evidence" value="ECO:0007669"/>
    <property type="project" value="InterPro"/>
</dbReference>
<organism evidence="17">
    <name type="scientific">freshwater metagenome</name>
    <dbReference type="NCBI Taxonomy" id="449393"/>
    <lineage>
        <taxon>unclassified sequences</taxon>
        <taxon>metagenomes</taxon>
        <taxon>ecological metagenomes</taxon>
    </lineage>
</organism>
<protein>
    <recommendedName>
        <fullName evidence="13">Cholesterol oxidase</fullName>
        <ecNumber evidence="12">1.1.3.6</ecNumber>
        <ecNumber evidence="10">5.3.3.1</ecNumber>
    </recommendedName>
    <alternativeName>
        <fullName evidence="14">Cholesterol isomerase</fullName>
    </alternativeName>
</protein>
<dbReference type="InterPro" id="IPR052542">
    <property type="entry name" value="Cholesterol_Oxidase"/>
</dbReference>
<keyword evidence="4" id="KW-0274">FAD</keyword>
<gene>
    <name evidence="17" type="ORF">UFOPK1909_00687</name>
</gene>
<evidence type="ECO:0000256" key="11">
    <source>
        <dbReference type="ARBA" id="ARBA00049645"/>
    </source>
</evidence>
<dbReference type="EMBL" id="CAEZVD010000067">
    <property type="protein sequence ID" value="CAB4622905.1"/>
    <property type="molecule type" value="Genomic_DNA"/>
</dbReference>
<evidence type="ECO:0000256" key="3">
    <source>
        <dbReference type="ARBA" id="ARBA00022630"/>
    </source>
</evidence>
<reference evidence="17" key="1">
    <citation type="submission" date="2020-05" db="EMBL/GenBank/DDBJ databases">
        <authorList>
            <person name="Chiriac C."/>
            <person name="Salcher M."/>
            <person name="Ghai R."/>
            <person name="Kavagutti S V."/>
        </authorList>
    </citation>
    <scope>NUCLEOTIDE SEQUENCE</scope>
</reference>
<keyword evidence="3" id="KW-0285">Flavoprotein</keyword>
<evidence type="ECO:0000256" key="1">
    <source>
        <dbReference type="ARBA" id="ARBA00001974"/>
    </source>
</evidence>
<dbReference type="PANTHER" id="PTHR47470">
    <property type="entry name" value="CHOLESTEROL OXIDASE"/>
    <property type="match status" value="1"/>
</dbReference>